<protein>
    <recommendedName>
        <fullName evidence="4">Peptidase M28</fullName>
    </recommendedName>
</protein>
<gene>
    <name evidence="2" type="ORF">UFOVP1087_15</name>
    <name evidence="3" type="ORF">UFOVP1534_31</name>
    <name evidence="1" type="ORF">UFOVP910_30</name>
</gene>
<reference evidence="3" key="1">
    <citation type="submission" date="2020-05" db="EMBL/GenBank/DDBJ databases">
        <authorList>
            <person name="Chiriac C."/>
            <person name="Salcher M."/>
            <person name="Ghai R."/>
            <person name="Kavagutti S V."/>
        </authorList>
    </citation>
    <scope>NUCLEOTIDE SEQUENCE</scope>
</reference>
<proteinExistence type="predicted"/>
<dbReference type="EMBL" id="LR796849">
    <property type="protein sequence ID" value="CAB4170080.1"/>
    <property type="molecule type" value="Genomic_DNA"/>
</dbReference>
<name>A0A6J7XGE2_9CAUD</name>
<dbReference type="Gene3D" id="3.40.630.10">
    <property type="entry name" value="Zn peptidases"/>
    <property type="match status" value="1"/>
</dbReference>
<dbReference type="SUPFAM" id="SSF53187">
    <property type="entry name" value="Zn-dependent exopeptidases"/>
    <property type="match status" value="1"/>
</dbReference>
<evidence type="ECO:0008006" key="4">
    <source>
        <dbReference type="Google" id="ProtNLM"/>
    </source>
</evidence>
<evidence type="ECO:0000313" key="1">
    <source>
        <dbReference type="EMBL" id="CAB4170080.1"/>
    </source>
</evidence>
<dbReference type="EMBL" id="LR798386">
    <property type="protein sequence ID" value="CAB5228237.1"/>
    <property type="molecule type" value="Genomic_DNA"/>
</dbReference>
<evidence type="ECO:0000313" key="2">
    <source>
        <dbReference type="EMBL" id="CAB4182631.1"/>
    </source>
</evidence>
<organism evidence="3">
    <name type="scientific">uncultured Caudovirales phage</name>
    <dbReference type="NCBI Taxonomy" id="2100421"/>
    <lineage>
        <taxon>Viruses</taxon>
        <taxon>Duplodnaviria</taxon>
        <taxon>Heunggongvirae</taxon>
        <taxon>Uroviricota</taxon>
        <taxon>Caudoviricetes</taxon>
        <taxon>Peduoviridae</taxon>
        <taxon>Maltschvirus</taxon>
        <taxon>Maltschvirus maltsch</taxon>
    </lineage>
</organism>
<accession>A0A6J7XGE2</accession>
<sequence length="378" mass="42146">MTKITSIGDYRLMATKQPKAALVLEEQTLRTKVMKALHPRLRELIDMHEYARPAGSRTEEAFIAQYLDTLPNMRVDAYGNRYCIVGKAKPSIAWSSHTDTVHYEEGKQALEIDKDGVLALDYYSEANCLGADCTAGVWLMRRLIMAGKPGLYIFHRDEESGGVGSRWIVKNTPELVDGIEAMIALDRRGYDSVITEQSTGVTASTAFAQSMADQLGGEFVPDDGGIFTDSAFYSGLIPECTNLSIGYHSQHSRHETLDFTFCDTLLVKLLGLRTADLVISRDPTVTQSYDSWRTAYGSYYGMHSPSAASRDPWMADDGNWEDKDTASSPALPYVDRELVGLVRRHPEAVAHLLGHWSLSADDVYEALRDYETMTREES</sequence>
<evidence type="ECO:0000313" key="3">
    <source>
        <dbReference type="EMBL" id="CAB5228237.1"/>
    </source>
</evidence>
<dbReference type="EMBL" id="LR797040">
    <property type="protein sequence ID" value="CAB4182631.1"/>
    <property type="molecule type" value="Genomic_DNA"/>
</dbReference>